<evidence type="ECO:0000259" key="1">
    <source>
        <dbReference type="Pfam" id="PF14416"/>
    </source>
</evidence>
<evidence type="ECO:0000313" key="2">
    <source>
        <dbReference type="EMBL" id="KAE8730557.1"/>
    </source>
</evidence>
<accession>A0A6A3CPL2</accession>
<dbReference type="AlphaFoldDB" id="A0A6A3CPL2"/>
<gene>
    <name evidence="2" type="ORF">F3Y22_tig00002919pilonHSYRG00171</name>
</gene>
<evidence type="ECO:0000313" key="3">
    <source>
        <dbReference type="Proteomes" id="UP000436088"/>
    </source>
</evidence>
<dbReference type="Pfam" id="PF14416">
    <property type="entry name" value="PMR5N"/>
    <property type="match status" value="1"/>
</dbReference>
<dbReference type="EMBL" id="VEPZ02000206">
    <property type="protein sequence ID" value="KAE8730557.1"/>
    <property type="molecule type" value="Genomic_DNA"/>
</dbReference>
<organism evidence="2 3">
    <name type="scientific">Hibiscus syriacus</name>
    <name type="common">Rose of Sharon</name>
    <dbReference type="NCBI Taxonomy" id="106335"/>
    <lineage>
        <taxon>Eukaryota</taxon>
        <taxon>Viridiplantae</taxon>
        <taxon>Streptophyta</taxon>
        <taxon>Embryophyta</taxon>
        <taxon>Tracheophyta</taxon>
        <taxon>Spermatophyta</taxon>
        <taxon>Magnoliopsida</taxon>
        <taxon>eudicotyledons</taxon>
        <taxon>Gunneridae</taxon>
        <taxon>Pentapetalae</taxon>
        <taxon>rosids</taxon>
        <taxon>malvids</taxon>
        <taxon>Malvales</taxon>
        <taxon>Malvaceae</taxon>
        <taxon>Malvoideae</taxon>
        <taxon>Hibiscus</taxon>
    </lineage>
</organism>
<dbReference type="InterPro" id="IPR025846">
    <property type="entry name" value="TBL_N"/>
</dbReference>
<dbReference type="Proteomes" id="UP000436088">
    <property type="component" value="Unassembled WGS sequence"/>
</dbReference>
<name>A0A6A3CPL2_HIBSY</name>
<comment type="caution">
    <text evidence="2">The sequence shown here is derived from an EMBL/GenBank/DDBJ whole genome shotgun (WGS) entry which is preliminary data.</text>
</comment>
<reference evidence="2" key="1">
    <citation type="submission" date="2019-09" db="EMBL/GenBank/DDBJ databases">
        <title>Draft genome information of white flower Hibiscus syriacus.</title>
        <authorList>
            <person name="Kim Y.-M."/>
        </authorList>
    </citation>
    <scope>NUCLEOTIDE SEQUENCE [LARGE SCALE GENOMIC DNA]</scope>
    <source>
        <strain evidence="2">YM2019G1</strain>
    </source>
</reference>
<sequence>MVDQKTPHCPFIHSGFRCLENGRPDSFYTKWRCKPKLAICPGLLNLSFPSCYVHLISFLVADERDKEKVHCS</sequence>
<keyword evidence="3" id="KW-1185">Reference proteome</keyword>
<protein>
    <recommendedName>
        <fullName evidence="1">Trichome birefringence-like N-terminal domain-containing protein</fullName>
    </recommendedName>
</protein>
<proteinExistence type="predicted"/>
<feature type="domain" description="Trichome birefringence-like N-terminal" evidence="1">
    <location>
        <begin position="7"/>
        <end position="36"/>
    </location>
</feature>